<feature type="transmembrane region" description="Helical" evidence="9">
    <location>
        <begin position="2638"/>
        <end position="2666"/>
    </location>
</feature>
<dbReference type="PANTHER" id="PTHR10877:SF150">
    <property type="entry name" value="REJ DOMAIN-CONTAINING PROTEIN"/>
    <property type="match status" value="1"/>
</dbReference>
<dbReference type="InterPro" id="IPR001024">
    <property type="entry name" value="PLAT/LH2_dom"/>
</dbReference>
<keyword evidence="5 9" id="KW-1133">Transmembrane helix</keyword>
<proteinExistence type="inferred from homology"/>
<dbReference type="InterPro" id="IPR002859">
    <property type="entry name" value="PKD/REJ-like"/>
</dbReference>
<dbReference type="Pfam" id="PF01477">
    <property type="entry name" value="PLAT"/>
    <property type="match status" value="1"/>
</dbReference>
<evidence type="ECO:0000313" key="12">
    <source>
        <dbReference type="RefSeq" id="XP_065660234.1"/>
    </source>
</evidence>
<evidence type="ECO:0000256" key="7">
    <source>
        <dbReference type="PROSITE-ProRule" id="PRU00152"/>
    </source>
</evidence>
<protein>
    <submittedName>
        <fullName evidence="12">Uncharacterized protein LOC105847748 isoform X3</fullName>
    </submittedName>
</protein>
<evidence type="ECO:0000256" key="8">
    <source>
        <dbReference type="SAM" id="MobiDB-lite"/>
    </source>
</evidence>
<organism evidence="11 12">
    <name type="scientific">Hydra vulgaris</name>
    <name type="common">Hydra</name>
    <name type="synonym">Hydra attenuata</name>
    <dbReference type="NCBI Taxonomy" id="6087"/>
    <lineage>
        <taxon>Eukaryota</taxon>
        <taxon>Metazoa</taxon>
        <taxon>Cnidaria</taxon>
        <taxon>Hydrozoa</taxon>
        <taxon>Hydroidolina</taxon>
        <taxon>Anthoathecata</taxon>
        <taxon>Aplanulata</taxon>
        <taxon>Hydridae</taxon>
        <taxon>Hydra</taxon>
    </lineage>
</organism>
<keyword evidence="11" id="KW-1185">Reference proteome</keyword>
<dbReference type="PROSITE" id="PS50095">
    <property type="entry name" value="PLAT"/>
    <property type="match status" value="1"/>
</dbReference>
<feature type="compositionally biased region" description="Polar residues" evidence="8">
    <location>
        <begin position="1395"/>
        <end position="1407"/>
    </location>
</feature>
<feature type="transmembrane region" description="Helical" evidence="9">
    <location>
        <begin position="2711"/>
        <end position="2731"/>
    </location>
</feature>
<dbReference type="InterPro" id="IPR000203">
    <property type="entry name" value="GPS"/>
</dbReference>
<comment type="subcellular location">
    <subcellularLocation>
        <location evidence="1">Membrane</location>
        <topology evidence="1">Multi-pass membrane protein</topology>
    </subcellularLocation>
</comment>
<dbReference type="GeneID" id="105847748"/>
<dbReference type="InterPro" id="IPR013122">
    <property type="entry name" value="PKD1_2_channel"/>
</dbReference>
<feature type="region of interest" description="Disordered" evidence="8">
    <location>
        <begin position="1381"/>
        <end position="1407"/>
    </location>
</feature>
<dbReference type="InterPro" id="IPR046791">
    <property type="entry name" value="Polycystin_dom"/>
</dbReference>
<evidence type="ECO:0000256" key="4">
    <source>
        <dbReference type="ARBA" id="ARBA00022729"/>
    </source>
</evidence>
<feature type="transmembrane region" description="Helical" evidence="9">
    <location>
        <begin position="2551"/>
        <end position="2569"/>
    </location>
</feature>
<comment type="similarity">
    <text evidence="2">Belongs to the polycystin family.</text>
</comment>
<evidence type="ECO:0000256" key="9">
    <source>
        <dbReference type="SAM" id="Phobius"/>
    </source>
</evidence>
<dbReference type="Pfam" id="PF02010">
    <property type="entry name" value="REJ"/>
    <property type="match status" value="1"/>
</dbReference>
<sequence>MTYVSKFVFFVKIQSVLLGCTNYSIADFQITASGYHVESIISCVSICNSYTPPVFFYAFFFEGQLCFCRNASLPQVNLSNFNSSCSRSTCLSDNTTSDCFLSVYEVVPLGLGIVKWNITLCPSILLVDNEVQIKTNILRGDASSAFVRPIPNDLPSDVQTVNGMTVKRLFYLTGLQQWSQEIGNNFTNPFITKTWIQVDENVGGIYVIPSTFQDNGFYFFFLVVTQGTNTSLTIFFSTNQTLFYYADIIHLTYGFDLSLIYTSSGKTCSLTGGFVLKQAVLTSGHLKKVKLKASAAGYLEFAILRPICSNSTIFCSFTLECSDDCFLINLLEDEVVVLNPSIITALVVTKFIFLVNFTGVIEIPIKNHNNEIQENDMVWIGGNASLFCFGKNHEQVHGVEIGKRMTFSTKSIINDDFFISLFISNSHVSLIPIPSSTTGTFSFMIAASNHVPSFQKLNYSFDFQIPVSGLRFADMKPVPKFVAGYMLNTWLIFKAEIDNGSNVVYTFNIPKLNFSKNISDDNQVSYMFFDIGVYTVYLIAANKVTSLNTSIDISILSEISGIYLYVEKNQLQDTVFNTTIRIFNGTNVQLIVDFGDGTPAKYISSIDATGVNGVTFTIVHKYSLCNMFTINASATNVFASTNGSLNTVVFSNSKDVTVFCTLSTLNVIATPNISLSGYVHLSLSKHLILGINQNTGSFLIYTIDWGDGTYEIKNQTMNQNPASFQLRHKYNVENNFTVNVISKNLLQSLSYSIYIIVRNCSVPEISFYYGTLVSPMIIIRSVGANITAVVDNINKICPLEAYSFKWNLGGTVSNPAVTFGFLSPQKVTYTITKNSLDIGLHKLSLEYNYGDVSNIYAAYLNVTVSPLYMEIDNGFFASIKYRKNNRYGISYQNFTISAKSSFDPDDPVAGIKNVTFYWKCKVASNFSVAQEAMESYNALNLNFFSDTCFNQNWISISSFTSEVTFNTQQFLEGISYHFKVCGTKYAGKDINSLHVNKTGCFTQELQIVASDRPTVSIRCISNCDSKLNFKEQVVYSYVCEDCGSQKLMAKWKITDDTGFVPSEILSTNASLDFSTPSLIINKDILLESKSYTFTLIIGFKDSLKQVKFQFTKSTCSRPSSGICYINPTEGYALETTFKLVCYNWRNSDGFLSYSFFYDDNLPQSMKLASTSDYPLINIANTDQPSLINFVIGPGFKSNDYKINIIVKVYGKYQAYTEYNKLSIKVRPNNNPINLTELFMGISLTDTLSVTSLVQAVSSTINKELASYYNNTPSLLNDFIDMNSYARNQERQLQLSRLQDLRTKMIDLLSNIPINNLNSFKSISDALTLSTQFSMVSQCQKQAANIVTKLADLLTNDNLKVVGVNSFEIMTQPFVSSISNLFETNTPGPTQGEPFPTSQTTKSTSNVEGDSNVESILLKSMDKYFMAILSYKVPGEGATVRETSQFTVILKKDFSSTLSNTSIGSSEGGFTLPDSKDMFNESIQNAQVLISNVRMKVMAYTGDSNRSQNILSECQSLSISGLDGSSIKVSNSSQPINIAIKNFPEKMNGKNISLSMPNDLYQVKLPLAPDCNMLLKFLFLNDPNNLTNLVVYIQYGKVATKLDYDIKLNISAKHGVAIRKNDAAANITFVVSNATATDATNSSSNFSEPLQRNQDARLLDDGALILWNFLNSTYAFLNRSELHLSFSYVGPMPDKKLDVNPYTFDEAEYYGTFDYEMKSFCAECNYWNENANRWMSDGCQYDVETSTLSLTKCKCNHLTAFGGFFVAPNPIPTPSLGMLKSGYVLLVTVGVIILLWIIGLIFARKMDKKDISKIGVCPLLDNQDGDTYLYQIIVNTGSRRDAGTKSNIFFTIAGDLNDSGIRRLKDSERDCFQRSSCDVFIMTTPNSLGDLDYIRLWHDNSGGGWYLRNIVIIDLQTEEKFLFIGHCWIAVDRGSCMLECLLPVASDLETSNFNYIFITKASNDLSDNHLWFSIFARPPKSNFTRCQRLSVAISLLMTSMVASTMFYGQIPPANPATENKVGSFSFTWAQVYVAVISACITIPVNIILVGIFRSVKPLENVNKNETQDTSPLKLIKSNSNEKIEMVLIKENKAPLKKSKKEFYLPHWCLYIAWFICICSIFGCGVIVIFYGMGFGNKKSLNWLSSVTIGFVQDIFFIQPIKIFILSVFVALIVKKIEEDTCQVEQQGKILAQDESWLHKPKDETTIFEQVNIEFKPPDSSTLAIMREKGIKNIKMFSILQELVFYIFFAVLVFFIGFMTRENFAFYQTRNVEELFNLQLRSGVSYPYGTIFKEIQSSKDFWPWVEKFFLPQVYPKPWYNLSAFYANSDKKNFPGKLFLNDLTSKIVNGIRIRQVRVQPHSCSKNKSMANYFKLDCLSSYRSTFEETRDFDFNWSLPVKYKSAINPSTMPWRYQTWKDLDGYPYSAYFDTYYGGGYVIEIFPKWKNKALLDQLKKLRWIDRQTRAVIIEFALFNVATNYFNMVTMILELPASGGIIPNFSILTFKLYASSKGTGVAMLGSQILFIIFMFVFAIRECCVLYRTGWKYFLEFWNLIEVGLILLSTFAVGFFFYKDHLAKVLLQRMPTKKPQSFINFQFASYWDLTYIYIVSLIVFFVTLKFIKLLRFNKRVSMLSSTLKAAWYPLSIFGIFFVIILCSVVSSTTIAFGMVLEGYQNCFKTVSSVVLLMLGNFSYGQFEFANSLLGPVFVFGFNVIVNWVVMSMFISIITDIFALVRANLAYQDNDYEMVDFVTEQFKDLFGWGSSKKKKEIYLIDENKKAPEPESLLTVSSVIKPKSNKNRYKEFKGVKSFYAVDLRNAQLDEKLSKYDYLLNKDVTNGEIDETLDMFINCTNILYYDDAEMVKKMNEIVKMEIDKELITEINN</sequence>
<dbReference type="Gene3D" id="2.60.220.50">
    <property type="match status" value="1"/>
</dbReference>
<feature type="transmembrane region" description="Helical" evidence="9">
    <location>
        <begin position="2029"/>
        <end position="2051"/>
    </location>
</feature>
<dbReference type="Gene3D" id="2.40.180.10">
    <property type="entry name" value="Catalase core domain"/>
    <property type="match status" value="1"/>
</dbReference>
<evidence type="ECO:0000256" key="5">
    <source>
        <dbReference type="ARBA" id="ARBA00022989"/>
    </source>
</evidence>
<dbReference type="RefSeq" id="XP_065660234.1">
    <property type="nucleotide sequence ID" value="XM_065804162.1"/>
</dbReference>
<reference evidence="12" key="1">
    <citation type="submission" date="2025-08" db="UniProtKB">
        <authorList>
            <consortium name="RefSeq"/>
        </authorList>
    </citation>
    <scope>IDENTIFICATION</scope>
</reference>
<keyword evidence="4" id="KW-0732">Signal</keyword>
<evidence type="ECO:0000256" key="2">
    <source>
        <dbReference type="ARBA" id="ARBA00007200"/>
    </source>
</evidence>
<evidence type="ECO:0000259" key="10">
    <source>
        <dbReference type="PROSITE" id="PS50095"/>
    </source>
</evidence>
<feature type="transmembrane region" description="Helical" evidence="9">
    <location>
        <begin position="1781"/>
        <end position="1802"/>
    </location>
</feature>
<name>A0ABM4CEX2_HYDVU</name>
<dbReference type="InterPro" id="IPR046338">
    <property type="entry name" value="GAIN_dom_sf"/>
</dbReference>
<evidence type="ECO:0000256" key="1">
    <source>
        <dbReference type="ARBA" id="ARBA00004141"/>
    </source>
</evidence>
<dbReference type="InterPro" id="IPR035986">
    <property type="entry name" value="PKD_dom_sf"/>
</dbReference>
<dbReference type="InterPro" id="IPR051223">
    <property type="entry name" value="Polycystin"/>
</dbReference>
<evidence type="ECO:0000256" key="3">
    <source>
        <dbReference type="ARBA" id="ARBA00022692"/>
    </source>
</evidence>
<dbReference type="SMART" id="SM00308">
    <property type="entry name" value="LH2"/>
    <property type="match status" value="1"/>
</dbReference>
<dbReference type="Pfam" id="PF20519">
    <property type="entry name" value="Polycystin_dom"/>
    <property type="match status" value="1"/>
</dbReference>
<dbReference type="Pfam" id="PF01825">
    <property type="entry name" value="GPS"/>
    <property type="match status" value="1"/>
</dbReference>
<dbReference type="SUPFAM" id="SSF49723">
    <property type="entry name" value="Lipase/lipooxygenase domain (PLAT/LH2 domain)"/>
    <property type="match status" value="1"/>
</dbReference>
<keyword evidence="3 9" id="KW-0812">Transmembrane</keyword>
<comment type="caution">
    <text evidence="7">Lacks conserved residue(s) required for the propagation of feature annotation.</text>
</comment>
<gene>
    <name evidence="12" type="primary">LOC105847748</name>
</gene>
<evidence type="ECO:0000256" key="6">
    <source>
        <dbReference type="ARBA" id="ARBA00023136"/>
    </source>
</evidence>
<feature type="transmembrane region" description="Helical" evidence="9">
    <location>
        <begin position="2512"/>
        <end position="2531"/>
    </location>
</feature>
<dbReference type="PANTHER" id="PTHR10877">
    <property type="entry name" value="POLYCYSTIN FAMILY MEMBER"/>
    <property type="match status" value="1"/>
</dbReference>
<evidence type="ECO:0000313" key="11">
    <source>
        <dbReference type="Proteomes" id="UP001652625"/>
    </source>
</evidence>
<feature type="transmembrane region" description="Helical" evidence="9">
    <location>
        <begin position="1988"/>
        <end position="2009"/>
    </location>
</feature>
<feature type="transmembrane region" description="Helical" evidence="9">
    <location>
        <begin position="2234"/>
        <end position="2257"/>
    </location>
</feature>
<feature type="domain" description="PLAT" evidence="10">
    <location>
        <begin position="1827"/>
        <end position="1942"/>
    </location>
</feature>
<dbReference type="SUPFAM" id="SSF49299">
    <property type="entry name" value="PKD domain"/>
    <property type="match status" value="1"/>
</dbReference>
<feature type="transmembrane region" description="Helical" evidence="9">
    <location>
        <begin position="2590"/>
        <end position="2618"/>
    </location>
</feature>
<accession>A0ABM4CEX2</accession>
<dbReference type="Pfam" id="PF08016">
    <property type="entry name" value="PKD_channel"/>
    <property type="match status" value="1"/>
</dbReference>
<feature type="transmembrane region" description="Helical" evidence="9">
    <location>
        <begin position="2153"/>
        <end position="2172"/>
    </location>
</feature>
<dbReference type="InterPro" id="IPR036392">
    <property type="entry name" value="PLAT/LH2_dom_sf"/>
</dbReference>
<dbReference type="Proteomes" id="UP001652625">
    <property type="component" value="Chromosome 08"/>
</dbReference>
<dbReference type="SMART" id="SM00303">
    <property type="entry name" value="GPS"/>
    <property type="match status" value="1"/>
</dbReference>
<keyword evidence="6 9" id="KW-0472">Membrane</keyword>
<feature type="transmembrane region" description="Helical" evidence="9">
    <location>
        <begin position="2106"/>
        <end position="2133"/>
    </location>
</feature>